<feature type="repeat" description="ARM" evidence="2">
    <location>
        <begin position="206"/>
        <end position="250"/>
    </location>
</feature>
<sequence length="302" mass="31806">MEEGAESGSPKAPVTNKGTRSSVTGFSGTGTLPKVPKASGSGIHPIAAAPPPPKKDDANHTSVVVQSDTSSELLKAERPDERVVTEIVGCLKMKGSMLAMGACERVKKIARVYPVEIANSAIMQELIAILKDNAATALAGSVMQALSIMALNPEGRQKVCLAGAGAPLIRFIRSADMSKPNLDRAVTLLMNLAADQTNRRAIREDGGVEALVELLKVAPVSEPVMEHALGALHNLALLDAKAKSRALEGGILVPLVRIITTKGLPDTDMCQVRGRMVLTELLKMPETEDKLAAVAQEMGVKL</sequence>
<proteinExistence type="predicted"/>
<evidence type="ECO:0000256" key="1">
    <source>
        <dbReference type="ARBA" id="ARBA00022786"/>
    </source>
</evidence>
<feature type="repeat" description="ARM" evidence="2">
    <location>
        <begin position="163"/>
        <end position="207"/>
    </location>
</feature>
<dbReference type="PROSITE" id="PS50176">
    <property type="entry name" value="ARM_REPEAT"/>
    <property type="match status" value="2"/>
</dbReference>
<comment type="caution">
    <text evidence="4">The sequence shown here is derived from an EMBL/GenBank/DDBJ whole genome shotgun (WGS) entry which is preliminary data.</text>
</comment>
<dbReference type="SMART" id="SM00185">
    <property type="entry name" value="ARM"/>
    <property type="match status" value="2"/>
</dbReference>
<dbReference type="InterPro" id="IPR016024">
    <property type="entry name" value="ARM-type_fold"/>
</dbReference>
<keyword evidence="5" id="KW-1185">Reference proteome</keyword>
<dbReference type="PANTHER" id="PTHR23315:SF7">
    <property type="entry name" value="U-BOX DOMAIN-CONTAINING PROTEIN 4"/>
    <property type="match status" value="1"/>
</dbReference>
<evidence type="ECO:0000313" key="4">
    <source>
        <dbReference type="EMBL" id="KAG2499900.1"/>
    </source>
</evidence>
<dbReference type="EMBL" id="JAEHOE010000005">
    <property type="protein sequence ID" value="KAG2499900.1"/>
    <property type="molecule type" value="Genomic_DNA"/>
</dbReference>
<dbReference type="AlphaFoldDB" id="A0A836C4I9"/>
<name>A0A836C4I9_9CHLO</name>
<keyword evidence="1" id="KW-0833">Ubl conjugation pathway</keyword>
<evidence type="ECO:0000256" key="3">
    <source>
        <dbReference type="SAM" id="MobiDB-lite"/>
    </source>
</evidence>
<dbReference type="Gene3D" id="1.25.10.10">
    <property type="entry name" value="Leucine-rich Repeat Variant"/>
    <property type="match status" value="1"/>
</dbReference>
<protein>
    <submittedName>
        <fullName evidence="4">Uncharacterized protein</fullName>
    </submittedName>
</protein>
<dbReference type="InterPro" id="IPR000225">
    <property type="entry name" value="Armadillo"/>
</dbReference>
<dbReference type="PANTHER" id="PTHR23315">
    <property type="entry name" value="U BOX DOMAIN-CONTAINING"/>
    <property type="match status" value="1"/>
</dbReference>
<dbReference type="InterPro" id="IPR011989">
    <property type="entry name" value="ARM-like"/>
</dbReference>
<evidence type="ECO:0000313" key="5">
    <source>
        <dbReference type="Proteomes" id="UP000612055"/>
    </source>
</evidence>
<feature type="compositionally biased region" description="Polar residues" evidence="3">
    <location>
        <begin position="60"/>
        <end position="72"/>
    </location>
</feature>
<accession>A0A836C4I9</accession>
<dbReference type="OrthoDB" id="7537227at2759"/>
<organism evidence="4 5">
    <name type="scientific">Edaphochlamys debaryana</name>
    <dbReference type="NCBI Taxonomy" id="47281"/>
    <lineage>
        <taxon>Eukaryota</taxon>
        <taxon>Viridiplantae</taxon>
        <taxon>Chlorophyta</taxon>
        <taxon>core chlorophytes</taxon>
        <taxon>Chlorophyceae</taxon>
        <taxon>CS clade</taxon>
        <taxon>Chlamydomonadales</taxon>
        <taxon>Chlamydomonadales incertae sedis</taxon>
        <taxon>Edaphochlamys</taxon>
    </lineage>
</organism>
<dbReference type="SUPFAM" id="SSF48371">
    <property type="entry name" value="ARM repeat"/>
    <property type="match status" value="1"/>
</dbReference>
<reference evidence="4" key="1">
    <citation type="journal article" date="2020" name="bioRxiv">
        <title>Comparative genomics of Chlamydomonas.</title>
        <authorList>
            <person name="Craig R.J."/>
            <person name="Hasan A.R."/>
            <person name="Ness R.W."/>
            <person name="Keightley P.D."/>
        </authorList>
    </citation>
    <scope>NUCLEOTIDE SEQUENCE</scope>
    <source>
        <strain evidence="4">CCAP 11/70</strain>
    </source>
</reference>
<evidence type="ECO:0000256" key="2">
    <source>
        <dbReference type="PROSITE-ProRule" id="PRU00259"/>
    </source>
</evidence>
<dbReference type="Proteomes" id="UP000612055">
    <property type="component" value="Unassembled WGS sequence"/>
</dbReference>
<feature type="region of interest" description="Disordered" evidence="3">
    <location>
        <begin position="1"/>
        <end position="78"/>
    </location>
</feature>
<gene>
    <name evidence="4" type="ORF">HYH03_002188</name>
</gene>
<feature type="compositionally biased region" description="Polar residues" evidence="3">
    <location>
        <begin position="16"/>
        <end position="30"/>
    </location>
</feature>
<dbReference type="Pfam" id="PF00514">
    <property type="entry name" value="Arm"/>
    <property type="match status" value="1"/>
</dbReference>